<reference evidence="1 2" key="1">
    <citation type="journal article" date="2019" name="Sci. Rep.">
        <title>Orb-weaving spider Araneus ventricosus genome elucidates the spidroin gene catalogue.</title>
        <authorList>
            <person name="Kono N."/>
            <person name="Nakamura H."/>
            <person name="Ohtoshi R."/>
            <person name="Moran D.A.P."/>
            <person name="Shinohara A."/>
            <person name="Yoshida Y."/>
            <person name="Fujiwara M."/>
            <person name="Mori M."/>
            <person name="Tomita M."/>
            <person name="Arakawa K."/>
        </authorList>
    </citation>
    <scope>NUCLEOTIDE SEQUENCE [LARGE SCALE GENOMIC DNA]</scope>
</reference>
<sequence>MFLLYECLLLPHPAGLQLLENFIICKVFYLRCCLYGPNRLEIALGLSLGCVGCCKVDQPDFHSIRPLKTTFLEAKHLQMMTMFNTKAYC</sequence>
<gene>
    <name evidence="1" type="ORF">AVEN_137031_1</name>
</gene>
<dbReference type="Proteomes" id="UP000499080">
    <property type="component" value="Unassembled WGS sequence"/>
</dbReference>
<evidence type="ECO:0000313" key="2">
    <source>
        <dbReference type="Proteomes" id="UP000499080"/>
    </source>
</evidence>
<evidence type="ECO:0000313" key="1">
    <source>
        <dbReference type="EMBL" id="GBN48082.1"/>
    </source>
</evidence>
<accession>A0A4Y2PAK0</accession>
<keyword evidence="2" id="KW-1185">Reference proteome</keyword>
<organism evidence="1 2">
    <name type="scientific">Araneus ventricosus</name>
    <name type="common">Orbweaver spider</name>
    <name type="synonym">Epeira ventricosa</name>
    <dbReference type="NCBI Taxonomy" id="182803"/>
    <lineage>
        <taxon>Eukaryota</taxon>
        <taxon>Metazoa</taxon>
        <taxon>Ecdysozoa</taxon>
        <taxon>Arthropoda</taxon>
        <taxon>Chelicerata</taxon>
        <taxon>Arachnida</taxon>
        <taxon>Araneae</taxon>
        <taxon>Araneomorphae</taxon>
        <taxon>Entelegynae</taxon>
        <taxon>Araneoidea</taxon>
        <taxon>Araneidae</taxon>
        <taxon>Araneus</taxon>
    </lineage>
</organism>
<dbReference type="AlphaFoldDB" id="A0A4Y2PAK0"/>
<proteinExistence type="predicted"/>
<name>A0A4Y2PAK0_ARAVE</name>
<protein>
    <submittedName>
        <fullName evidence="1">Uncharacterized protein</fullName>
    </submittedName>
</protein>
<dbReference type="EMBL" id="BGPR01010806">
    <property type="protein sequence ID" value="GBN48082.1"/>
    <property type="molecule type" value="Genomic_DNA"/>
</dbReference>
<comment type="caution">
    <text evidence="1">The sequence shown here is derived from an EMBL/GenBank/DDBJ whole genome shotgun (WGS) entry which is preliminary data.</text>
</comment>